<dbReference type="EMBL" id="KQ085963">
    <property type="protein sequence ID" value="KLO13185.1"/>
    <property type="molecule type" value="Genomic_DNA"/>
</dbReference>
<feature type="transmembrane region" description="Helical" evidence="1">
    <location>
        <begin position="20"/>
        <end position="41"/>
    </location>
</feature>
<keyword evidence="1" id="KW-0812">Transmembrane</keyword>
<feature type="domain" description="DUF6533" evidence="2">
    <location>
        <begin position="24"/>
        <end position="69"/>
    </location>
</feature>
<sequence length="96" mass="10759">MTQVPPSFNPTVITEGNQVVWTKYGFVAMFTLLAYDHFLTISEEVEYVWKRNFTLATWLFFLNRYYSILAVAVAVIEASATVITPKAGNAFVSAVA</sequence>
<feature type="transmembrane region" description="Helical" evidence="1">
    <location>
        <begin position="53"/>
        <end position="76"/>
    </location>
</feature>
<dbReference type="InterPro" id="IPR045340">
    <property type="entry name" value="DUF6533"/>
</dbReference>
<dbReference type="AlphaFoldDB" id="A0A0H2RMK5"/>
<evidence type="ECO:0000313" key="4">
    <source>
        <dbReference type="Proteomes" id="UP000053477"/>
    </source>
</evidence>
<organism evidence="3 4">
    <name type="scientific">Schizopora paradoxa</name>
    <dbReference type="NCBI Taxonomy" id="27342"/>
    <lineage>
        <taxon>Eukaryota</taxon>
        <taxon>Fungi</taxon>
        <taxon>Dikarya</taxon>
        <taxon>Basidiomycota</taxon>
        <taxon>Agaricomycotina</taxon>
        <taxon>Agaricomycetes</taxon>
        <taxon>Hymenochaetales</taxon>
        <taxon>Schizoporaceae</taxon>
        <taxon>Schizopora</taxon>
    </lineage>
</organism>
<accession>A0A0H2RMK5</accession>
<dbReference type="Pfam" id="PF20151">
    <property type="entry name" value="DUF6533"/>
    <property type="match status" value="1"/>
</dbReference>
<name>A0A0H2RMK5_9AGAM</name>
<keyword evidence="1" id="KW-0472">Membrane</keyword>
<evidence type="ECO:0000313" key="3">
    <source>
        <dbReference type="EMBL" id="KLO13185.1"/>
    </source>
</evidence>
<protein>
    <recommendedName>
        <fullName evidence="2">DUF6533 domain-containing protein</fullName>
    </recommendedName>
</protein>
<reference evidence="3 4" key="1">
    <citation type="submission" date="2015-04" db="EMBL/GenBank/DDBJ databases">
        <title>Complete genome sequence of Schizopora paradoxa KUC8140, a cosmopolitan wood degrader in East Asia.</title>
        <authorList>
            <consortium name="DOE Joint Genome Institute"/>
            <person name="Min B."/>
            <person name="Park H."/>
            <person name="Jang Y."/>
            <person name="Kim J.-J."/>
            <person name="Kim K.H."/>
            <person name="Pangilinan J."/>
            <person name="Lipzen A."/>
            <person name="Riley R."/>
            <person name="Grigoriev I.V."/>
            <person name="Spatafora J.W."/>
            <person name="Choi I.-G."/>
        </authorList>
    </citation>
    <scope>NUCLEOTIDE SEQUENCE [LARGE SCALE GENOMIC DNA]</scope>
    <source>
        <strain evidence="3 4">KUC8140</strain>
    </source>
</reference>
<evidence type="ECO:0000259" key="2">
    <source>
        <dbReference type="Pfam" id="PF20151"/>
    </source>
</evidence>
<evidence type="ECO:0000256" key="1">
    <source>
        <dbReference type="SAM" id="Phobius"/>
    </source>
</evidence>
<dbReference type="OrthoDB" id="3354157at2759"/>
<dbReference type="Proteomes" id="UP000053477">
    <property type="component" value="Unassembled WGS sequence"/>
</dbReference>
<proteinExistence type="predicted"/>
<keyword evidence="4" id="KW-1185">Reference proteome</keyword>
<gene>
    <name evidence="3" type="ORF">SCHPADRAFT_940553</name>
</gene>
<dbReference type="InParanoid" id="A0A0H2RMK5"/>
<keyword evidence="1" id="KW-1133">Transmembrane helix</keyword>